<evidence type="ECO:0008006" key="4">
    <source>
        <dbReference type="Google" id="ProtNLM"/>
    </source>
</evidence>
<dbReference type="Proteomes" id="UP001470230">
    <property type="component" value="Unassembled WGS sequence"/>
</dbReference>
<accession>A0ABR2IZ92</accession>
<keyword evidence="3" id="KW-1185">Reference proteome</keyword>
<feature type="region of interest" description="Disordered" evidence="1">
    <location>
        <begin position="258"/>
        <end position="397"/>
    </location>
</feature>
<feature type="compositionally biased region" description="Basic residues" evidence="1">
    <location>
        <begin position="339"/>
        <end position="371"/>
    </location>
</feature>
<protein>
    <recommendedName>
        <fullName evidence="4">Exocyst complex component Sec6</fullName>
    </recommendedName>
</protein>
<dbReference type="EMBL" id="JAPFFF010000014">
    <property type="protein sequence ID" value="KAK8870569.1"/>
    <property type="molecule type" value="Genomic_DNA"/>
</dbReference>
<gene>
    <name evidence="2" type="ORF">M9Y10_008455</name>
</gene>
<feature type="compositionally biased region" description="Basic and acidic residues" evidence="1">
    <location>
        <begin position="280"/>
        <end position="296"/>
    </location>
</feature>
<feature type="compositionally biased region" description="Acidic residues" evidence="1">
    <location>
        <begin position="321"/>
        <end position="333"/>
    </location>
</feature>
<feature type="compositionally biased region" description="Basic and acidic residues" evidence="1">
    <location>
        <begin position="372"/>
        <end position="383"/>
    </location>
</feature>
<organism evidence="2 3">
    <name type="scientific">Tritrichomonas musculus</name>
    <dbReference type="NCBI Taxonomy" id="1915356"/>
    <lineage>
        <taxon>Eukaryota</taxon>
        <taxon>Metamonada</taxon>
        <taxon>Parabasalia</taxon>
        <taxon>Tritrichomonadida</taxon>
        <taxon>Tritrichomonadidae</taxon>
        <taxon>Tritrichomonas</taxon>
    </lineage>
</organism>
<name>A0ABR2IZ92_9EUKA</name>
<evidence type="ECO:0000313" key="2">
    <source>
        <dbReference type="EMBL" id="KAK8870569.1"/>
    </source>
</evidence>
<proteinExistence type="predicted"/>
<comment type="caution">
    <text evidence="2">The sequence shown here is derived from an EMBL/GenBank/DDBJ whole genome shotgun (WGS) entry which is preliminary data.</text>
</comment>
<reference evidence="2 3" key="1">
    <citation type="submission" date="2024-04" db="EMBL/GenBank/DDBJ databases">
        <title>Tritrichomonas musculus Genome.</title>
        <authorList>
            <person name="Alves-Ferreira E."/>
            <person name="Grigg M."/>
            <person name="Lorenzi H."/>
            <person name="Galac M."/>
        </authorList>
    </citation>
    <scope>NUCLEOTIDE SEQUENCE [LARGE SCALE GENOMIC DNA]</scope>
    <source>
        <strain evidence="2 3">EAF2021</strain>
    </source>
</reference>
<evidence type="ECO:0000256" key="1">
    <source>
        <dbReference type="SAM" id="MobiDB-lite"/>
    </source>
</evidence>
<evidence type="ECO:0000313" key="3">
    <source>
        <dbReference type="Proteomes" id="UP001470230"/>
    </source>
</evidence>
<feature type="region of interest" description="Disordered" evidence="1">
    <location>
        <begin position="1"/>
        <end position="24"/>
    </location>
</feature>
<feature type="compositionally biased region" description="Acidic residues" evidence="1">
    <location>
        <begin position="297"/>
        <end position="314"/>
    </location>
</feature>
<sequence length="825" mass="95543">MRRAISRQRHNDATPPKPDFMNQNELKLNTDGGFDEADRKKFEQLAEPFLNEVENLPKILQETINSNHSKNAESLVLNKQDLREATEMLGEIQAKLIGALEEAQATRKKEQAVSDKLRSIDLNNDKDTKVITNRQKVAELLREIYKDASIPEDEKGLLENPDFRTPQKIDEVFQAVLKLTREVEKNETPPSLVGLDAASERITLCQNLLNEYAKKFVEKIERELSNLKILGAIVSNDPPVDYIPPSVDELFIQNRPVEDEEAKEGEKSETSNPESQSKSNDNKEKDEDNKENKEAKDNDDDKDGSESDDDEDNDSEKSANDDDSDKSDSDNENNDGAKSKKHRHHHHKKSSSKKHSKSSGGKKHRSSKHSRNSKEISDKKMELKSSSLADPDDPRKKFSIPEVAYHPLLKYINRFWKHIRWIQKYHYEDCYLILQKSYISCSNKYLKDVVCSKFYEEISTSQSIKRSQPVPTDPFATDDEYKTQQSDRYVVRITEVLSTLFNNFRKESCILTEFWGITDPQTMSKIIPDNLLQYMRALIEMIKNFDNIYLIVVRSICAREEETSLIPIKHIVDVPRKEWNAVIKEQVDSMKSIKLSKSKDTVFKVFQDVPEYIKALIHITPKQGTKFLEKTISIILEEIVSYVTENAIPKGTKKSKAARLIIVNLVYLTEALNKEPFLLKSDLIRSRMNKIDEVLNDNVKIFLESMAEKAWPEPYQFFYQIDEWMQQEGFTYEIVTFQVTHTPEKFKEMNEKIDKKINISISDCHAFLKKKIKTENLRNELKKSVVSNIANIFQRWSDLAEKCYGTKLITTREKVTQLMQNYQKA</sequence>